<keyword evidence="2" id="KW-1185">Reference proteome</keyword>
<reference evidence="1" key="1">
    <citation type="journal article" date="2021" name="Sci. Rep.">
        <title>An efficient direct screening system for microorganisms that activate plant immune responses based on plant-microbe interactions using cultured plant cells.</title>
        <authorList>
            <person name="Kurokawa M."/>
            <person name="Nakano M."/>
            <person name="Kitahata N."/>
            <person name="Kuchitsu K."/>
            <person name="Furuya T."/>
        </authorList>
    </citation>
    <scope>NUCLEOTIDE SEQUENCE</scope>
    <source>
        <strain evidence="1">RS3R-1</strain>
    </source>
</reference>
<comment type="caution">
    <text evidence="1">The sequence shown here is derived from an EMBL/GenBank/DDBJ whole genome shotgun (WGS) entry which is preliminary data.</text>
</comment>
<organism evidence="1 2">
    <name type="scientific">Pseudomonas atacamensis</name>
    <dbReference type="NCBI Taxonomy" id="2565368"/>
    <lineage>
        <taxon>Bacteria</taxon>
        <taxon>Pseudomonadati</taxon>
        <taxon>Pseudomonadota</taxon>
        <taxon>Gammaproteobacteria</taxon>
        <taxon>Pseudomonadales</taxon>
        <taxon>Pseudomonadaceae</taxon>
        <taxon>Pseudomonas</taxon>
    </lineage>
</organism>
<sequence>MGIKTEDSLPLSIRFVQLRVWCLGWREHKGDDLFDERFKQQGVIEAFLLIAKGPPGLAQFFDLNDGV</sequence>
<gene>
    <name evidence="1" type="ORF">RS3R1_20510</name>
</gene>
<proteinExistence type="predicted"/>
<accession>A0ABQ5PHJ3</accession>
<name>A0ABQ5PHJ3_9PSED</name>
<evidence type="ECO:0000313" key="1">
    <source>
        <dbReference type="EMBL" id="GLH42963.1"/>
    </source>
</evidence>
<evidence type="ECO:0000313" key="2">
    <source>
        <dbReference type="Proteomes" id="UP001145022"/>
    </source>
</evidence>
<reference evidence="1" key="3">
    <citation type="journal article" date="2023" name="J. Biotechnol.">
        <title>Draft Genome Sequences of Endophytic Pseudomonas Strains, Isolated from the Interior of Brassicaceae Plants.</title>
        <authorList>
            <person name="Kaneko H."/>
            <person name="Furuya T."/>
        </authorList>
    </citation>
    <scope>NUCLEOTIDE SEQUENCE</scope>
    <source>
        <strain evidence="1">RS3R-1</strain>
    </source>
</reference>
<reference evidence="1" key="2">
    <citation type="submission" date="2022-11" db="EMBL/GenBank/DDBJ databases">
        <title>Draft genome sequencing of Pseudomonas atacamensis RS3R1.</title>
        <authorList>
            <person name="Furuya T."/>
            <person name="Kaneko H."/>
        </authorList>
    </citation>
    <scope>NUCLEOTIDE SEQUENCE</scope>
    <source>
        <strain evidence="1">RS3R-1</strain>
    </source>
</reference>
<dbReference type="EMBL" id="BSCQ01000031">
    <property type="protein sequence ID" value="GLH42963.1"/>
    <property type="molecule type" value="Genomic_DNA"/>
</dbReference>
<protein>
    <submittedName>
        <fullName evidence="1">Uncharacterized protein</fullName>
    </submittedName>
</protein>
<dbReference type="Proteomes" id="UP001145022">
    <property type="component" value="Unassembled WGS sequence"/>
</dbReference>